<evidence type="ECO:0000313" key="1">
    <source>
        <dbReference type="EMBL" id="KAJ1183095.1"/>
    </source>
</evidence>
<protein>
    <submittedName>
        <fullName evidence="1">Uncharacterized protein</fullName>
    </submittedName>
</protein>
<dbReference type="EMBL" id="JANPWB010000006">
    <property type="protein sequence ID" value="KAJ1183095.1"/>
    <property type="molecule type" value="Genomic_DNA"/>
</dbReference>
<organism evidence="1 2">
    <name type="scientific">Pleurodeles waltl</name>
    <name type="common">Iberian ribbed newt</name>
    <dbReference type="NCBI Taxonomy" id="8319"/>
    <lineage>
        <taxon>Eukaryota</taxon>
        <taxon>Metazoa</taxon>
        <taxon>Chordata</taxon>
        <taxon>Craniata</taxon>
        <taxon>Vertebrata</taxon>
        <taxon>Euteleostomi</taxon>
        <taxon>Amphibia</taxon>
        <taxon>Batrachia</taxon>
        <taxon>Caudata</taxon>
        <taxon>Salamandroidea</taxon>
        <taxon>Salamandridae</taxon>
        <taxon>Pleurodelinae</taxon>
        <taxon>Pleurodeles</taxon>
    </lineage>
</organism>
<gene>
    <name evidence="1" type="ORF">NDU88_008266</name>
</gene>
<comment type="caution">
    <text evidence="1">The sequence shown here is derived from an EMBL/GenBank/DDBJ whole genome shotgun (WGS) entry which is preliminary data.</text>
</comment>
<name>A0AAV7U2S0_PLEWA</name>
<dbReference type="Proteomes" id="UP001066276">
    <property type="component" value="Chromosome 3_2"/>
</dbReference>
<keyword evidence="2" id="KW-1185">Reference proteome</keyword>
<dbReference type="AlphaFoldDB" id="A0AAV7U2S0"/>
<reference evidence="1" key="1">
    <citation type="journal article" date="2022" name="bioRxiv">
        <title>Sequencing and chromosome-scale assembly of the giantPleurodeles waltlgenome.</title>
        <authorList>
            <person name="Brown T."/>
            <person name="Elewa A."/>
            <person name="Iarovenko S."/>
            <person name="Subramanian E."/>
            <person name="Araus A.J."/>
            <person name="Petzold A."/>
            <person name="Susuki M."/>
            <person name="Suzuki K.-i.T."/>
            <person name="Hayashi T."/>
            <person name="Toyoda A."/>
            <person name="Oliveira C."/>
            <person name="Osipova E."/>
            <person name="Leigh N.D."/>
            <person name="Simon A."/>
            <person name="Yun M.H."/>
        </authorList>
    </citation>
    <scope>NUCLEOTIDE SEQUENCE</scope>
    <source>
        <strain evidence="1">20211129_DDA</strain>
        <tissue evidence="1">Liver</tissue>
    </source>
</reference>
<sequence length="76" mass="8618">MFVRAEVAREDAWDTPETSVAAMFVRAHVVTILKGRDTAILERASQCRAVPDLRFRNFSLILTTRRRNLSLLSISA</sequence>
<accession>A0AAV7U2S0</accession>
<evidence type="ECO:0000313" key="2">
    <source>
        <dbReference type="Proteomes" id="UP001066276"/>
    </source>
</evidence>
<proteinExistence type="predicted"/>